<gene>
    <name evidence="1" type="ORF">SHERM_28733</name>
</gene>
<organism evidence="1 2">
    <name type="scientific">Striga hermonthica</name>
    <name type="common">Purple witchweed</name>
    <name type="synonym">Buchnera hermonthica</name>
    <dbReference type="NCBI Taxonomy" id="68872"/>
    <lineage>
        <taxon>Eukaryota</taxon>
        <taxon>Viridiplantae</taxon>
        <taxon>Streptophyta</taxon>
        <taxon>Embryophyta</taxon>
        <taxon>Tracheophyta</taxon>
        <taxon>Spermatophyta</taxon>
        <taxon>Magnoliopsida</taxon>
        <taxon>eudicotyledons</taxon>
        <taxon>Gunneridae</taxon>
        <taxon>Pentapetalae</taxon>
        <taxon>asterids</taxon>
        <taxon>lamiids</taxon>
        <taxon>Lamiales</taxon>
        <taxon>Orobanchaceae</taxon>
        <taxon>Buchnereae</taxon>
        <taxon>Striga</taxon>
    </lineage>
</organism>
<dbReference type="Proteomes" id="UP001153555">
    <property type="component" value="Unassembled WGS sequence"/>
</dbReference>
<sequence length="71" mass="8049">NSYFAVPGRYACEIKMVHQEDAGLNVEMAKVAFAKGIWNYVRKMDDALRKYSAGRQHLLNLNSDASLCIQK</sequence>
<reference evidence="1" key="1">
    <citation type="submission" date="2019-12" db="EMBL/GenBank/DDBJ databases">
        <authorList>
            <person name="Scholes J."/>
        </authorList>
    </citation>
    <scope>NUCLEOTIDE SEQUENCE</scope>
</reference>
<name>A0A9N7NKF6_STRHE</name>
<proteinExistence type="predicted"/>
<keyword evidence="2" id="KW-1185">Reference proteome</keyword>
<dbReference type="EMBL" id="CACSLK010027840">
    <property type="protein sequence ID" value="CAA0833472.1"/>
    <property type="molecule type" value="Genomic_DNA"/>
</dbReference>
<dbReference type="AlphaFoldDB" id="A0A9N7NKF6"/>
<evidence type="ECO:0000313" key="2">
    <source>
        <dbReference type="Proteomes" id="UP001153555"/>
    </source>
</evidence>
<protein>
    <submittedName>
        <fullName evidence="1">Polyketide cyclase/dehydrase and lipid transport superfamily protein</fullName>
    </submittedName>
</protein>
<feature type="non-terminal residue" evidence="1">
    <location>
        <position position="71"/>
    </location>
</feature>
<accession>A0A9N7NKF6</accession>
<comment type="caution">
    <text evidence="1">The sequence shown here is derived from an EMBL/GenBank/DDBJ whole genome shotgun (WGS) entry which is preliminary data.</text>
</comment>
<evidence type="ECO:0000313" key="1">
    <source>
        <dbReference type="EMBL" id="CAA0833472.1"/>
    </source>
</evidence>
<dbReference type="OrthoDB" id="5403181at2759"/>
<feature type="non-terminal residue" evidence="1">
    <location>
        <position position="1"/>
    </location>
</feature>